<reference evidence="2 3" key="1">
    <citation type="submission" date="2020-01" db="EMBL/GenBank/DDBJ databases">
        <title>Draft Genome Analysis of Muricauda sp. HICW Isolated from coastal seawater of PR China.</title>
        <authorList>
            <person name="Chen M.-X."/>
        </authorList>
    </citation>
    <scope>NUCLEOTIDE SEQUENCE [LARGE SCALE GENOMIC DNA]</scope>
    <source>
        <strain evidence="2 3">HICW</strain>
    </source>
</reference>
<evidence type="ECO:0000313" key="3">
    <source>
        <dbReference type="Proteomes" id="UP000558089"/>
    </source>
</evidence>
<evidence type="ECO:0000313" key="2">
    <source>
        <dbReference type="EMBL" id="NVN16805.1"/>
    </source>
</evidence>
<sequence>MKIKAIIPAIVCMSIFTLTQAQSKSAPLKNGKKIIVAIDNDMKTVLDILPLEALADKVTAAKKYPGSTFFAGMLYGESSRSVRPHEYSDIKKRQFASNSSITDSRSVRPHEYSDIEKRTFLSIKSTKNFSVVPQKDAILAFDLSQTYSPGSKFLFRDYVVEKPDYVSGDTFLVMFDEKKEMVVLKSK</sequence>
<proteinExistence type="predicted"/>
<dbReference type="AlphaFoldDB" id="A0A850NED3"/>
<accession>A0A850NED3</accession>
<dbReference type="EMBL" id="WYET01000001">
    <property type="protein sequence ID" value="NVN16805.1"/>
    <property type="molecule type" value="Genomic_DNA"/>
</dbReference>
<gene>
    <name evidence="2" type="ORF">GUA46_00510</name>
</gene>
<dbReference type="Proteomes" id="UP000558089">
    <property type="component" value="Unassembled WGS sequence"/>
</dbReference>
<feature type="chain" id="PRO_5032954396" evidence="1">
    <location>
        <begin position="22"/>
        <end position="187"/>
    </location>
</feature>
<protein>
    <submittedName>
        <fullName evidence="2">Uncharacterized protein</fullName>
    </submittedName>
</protein>
<dbReference type="RefSeq" id="WP_176618862.1">
    <property type="nucleotide sequence ID" value="NZ_WYET01000001.1"/>
</dbReference>
<organism evidence="2 3">
    <name type="scientific">Flagellimonas chongwuensis</name>
    <dbReference type="NCBI Taxonomy" id="2697365"/>
    <lineage>
        <taxon>Bacteria</taxon>
        <taxon>Pseudomonadati</taxon>
        <taxon>Bacteroidota</taxon>
        <taxon>Flavobacteriia</taxon>
        <taxon>Flavobacteriales</taxon>
        <taxon>Flavobacteriaceae</taxon>
        <taxon>Flagellimonas</taxon>
    </lineage>
</organism>
<feature type="signal peptide" evidence="1">
    <location>
        <begin position="1"/>
        <end position="21"/>
    </location>
</feature>
<evidence type="ECO:0000256" key="1">
    <source>
        <dbReference type="SAM" id="SignalP"/>
    </source>
</evidence>
<comment type="caution">
    <text evidence="2">The sequence shown here is derived from an EMBL/GenBank/DDBJ whole genome shotgun (WGS) entry which is preliminary data.</text>
</comment>
<keyword evidence="3" id="KW-1185">Reference proteome</keyword>
<keyword evidence="1" id="KW-0732">Signal</keyword>
<name>A0A850NED3_9FLAO</name>